<dbReference type="PANTHER" id="PTHR24241:SF161">
    <property type="entry name" value="G-PROTEIN COUPLED RECEPTORS FAMILY 1 PROFILE DOMAIN-CONTAINING PROTEIN"/>
    <property type="match status" value="1"/>
</dbReference>
<dbReference type="GO" id="GO:0042277">
    <property type="term" value="F:peptide binding"/>
    <property type="evidence" value="ECO:0007669"/>
    <property type="project" value="TreeGrafter"/>
</dbReference>
<dbReference type="GO" id="GO:0032870">
    <property type="term" value="P:cellular response to hormone stimulus"/>
    <property type="evidence" value="ECO:0007669"/>
    <property type="project" value="TreeGrafter"/>
</dbReference>
<dbReference type="EMBL" id="KP293942">
    <property type="protein sequence ID" value="AKQ62996.1"/>
    <property type="molecule type" value="mRNA"/>
</dbReference>
<evidence type="ECO:0000256" key="10">
    <source>
        <dbReference type="RuleBase" id="RU046427"/>
    </source>
</evidence>
<evidence type="ECO:0000256" key="5">
    <source>
        <dbReference type="ARBA" id="ARBA00023040"/>
    </source>
</evidence>
<keyword evidence="6 10" id="KW-0472">Membrane</keyword>
<evidence type="ECO:0000313" key="12">
    <source>
        <dbReference type="EMBL" id="AKQ62996.1"/>
    </source>
</evidence>
<evidence type="ECO:0000256" key="9">
    <source>
        <dbReference type="ARBA" id="ARBA00023224"/>
    </source>
</evidence>
<evidence type="ECO:0000259" key="11">
    <source>
        <dbReference type="PROSITE" id="PS50262"/>
    </source>
</evidence>
<evidence type="ECO:0000256" key="4">
    <source>
        <dbReference type="ARBA" id="ARBA00022989"/>
    </source>
</evidence>
<feature type="transmembrane region" description="Helical" evidence="10">
    <location>
        <begin position="244"/>
        <end position="266"/>
    </location>
</feature>
<keyword evidence="2" id="KW-1003">Cell membrane</keyword>
<feature type="transmembrane region" description="Helical" evidence="10">
    <location>
        <begin position="126"/>
        <end position="152"/>
    </location>
</feature>
<dbReference type="InterPro" id="IPR017452">
    <property type="entry name" value="GPCR_Rhodpsn_7TM"/>
</dbReference>
<organism evidence="12">
    <name type="scientific">Platynereis dumerilii</name>
    <name type="common">Dumeril's clam worm</name>
    <dbReference type="NCBI Taxonomy" id="6359"/>
    <lineage>
        <taxon>Eukaryota</taxon>
        <taxon>Metazoa</taxon>
        <taxon>Spiralia</taxon>
        <taxon>Lophotrochozoa</taxon>
        <taxon>Annelida</taxon>
        <taxon>Polychaeta</taxon>
        <taxon>Errantia</taxon>
        <taxon>Phyllodocida</taxon>
        <taxon>Nereididae</taxon>
        <taxon>Platynereis</taxon>
    </lineage>
</organism>
<dbReference type="SUPFAM" id="SSF81321">
    <property type="entry name" value="Family A G protein-coupled receptor-like"/>
    <property type="match status" value="1"/>
</dbReference>
<dbReference type="InterPro" id="IPR001817">
    <property type="entry name" value="Vasoprsn_rcpt"/>
</dbReference>
<proteinExistence type="evidence at transcript level"/>
<keyword evidence="7 10" id="KW-0675">Receptor</keyword>
<feature type="transmembrane region" description="Helical" evidence="10">
    <location>
        <begin position="44"/>
        <end position="62"/>
    </location>
</feature>
<evidence type="ECO:0000256" key="1">
    <source>
        <dbReference type="ARBA" id="ARBA00004651"/>
    </source>
</evidence>
<sequence length="342" mass="39809">MNLLILHLAIADLFVAVFNILPQLIWDITFRFQGDRYLCKAVKYFQVVAMYASSYVLLTTALDRYLVICHPLKTQTWSDSRVHLLVMTSWILSALFSLPQVFIFSIREISPGSDIYDCWAHFNPEWMLHFYITWFTSAVYVIPLILLTFFYGRICFVVWKSMRCSDNPVKNVKYQRVNTKNSINHADKEMWSPRRHVRKLSRSKMKTVKLTLTVVLCYLICWAPFFIAQMWMAWDEHAPFEADAVAIILLLASLNSCTNPWIYFVFANISEHWQKLCRKGSNGSPGTKSSRASVTDWNRSNDFSLTYENTYSTRVFGPCHGSIRSNSYAMKPLRNNGRSDFV</sequence>
<dbReference type="PRINTS" id="PR00896">
    <property type="entry name" value="VASOPRESSINR"/>
</dbReference>
<feature type="transmembrane region" description="Helical" evidence="10">
    <location>
        <begin position="208"/>
        <end position="232"/>
    </location>
</feature>
<keyword evidence="5 10" id="KW-0297">G-protein coupled receptor</keyword>
<feature type="transmembrane region" description="Helical" evidence="10">
    <location>
        <begin position="5"/>
        <end position="24"/>
    </location>
</feature>
<feature type="transmembrane region" description="Helical" evidence="10">
    <location>
        <begin position="82"/>
        <end position="106"/>
    </location>
</feature>
<evidence type="ECO:0000256" key="3">
    <source>
        <dbReference type="ARBA" id="ARBA00022692"/>
    </source>
</evidence>
<dbReference type="AlphaFoldDB" id="A0A0K0PVK9"/>
<keyword evidence="3 10" id="KW-0812">Transmembrane</keyword>
<dbReference type="PROSITE" id="PS50262">
    <property type="entry name" value="G_PROTEIN_RECEP_F1_2"/>
    <property type="match status" value="1"/>
</dbReference>
<keyword evidence="9 10" id="KW-0807">Transducer</keyword>
<feature type="domain" description="G-protein coupled receptors family 1 profile" evidence="11">
    <location>
        <begin position="1"/>
        <end position="263"/>
    </location>
</feature>
<dbReference type="Pfam" id="PF00001">
    <property type="entry name" value="7tm_1"/>
    <property type="match status" value="1"/>
</dbReference>
<evidence type="ECO:0000256" key="8">
    <source>
        <dbReference type="ARBA" id="ARBA00023180"/>
    </source>
</evidence>
<evidence type="ECO:0000256" key="2">
    <source>
        <dbReference type="ARBA" id="ARBA00022475"/>
    </source>
</evidence>
<dbReference type="PRINTS" id="PR00237">
    <property type="entry name" value="GPCRRHODOPSN"/>
</dbReference>
<keyword evidence="4 10" id="KW-1133">Transmembrane helix</keyword>
<evidence type="ECO:0000256" key="7">
    <source>
        <dbReference type="ARBA" id="ARBA00023170"/>
    </source>
</evidence>
<evidence type="ECO:0000256" key="6">
    <source>
        <dbReference type="ARBA" id="ARBA00023136"/>
    </source>
</evidence>
<reference evidence="12" key="1">
    <citation type="journal article" date="2015" name="Cell Rep.">
        <title>Large-Scale Combinatorial Deorphanization of Platynereis Neuropeptide GPCRs.</title>
        <authorList>
            <person name="Bauknecht P.M."/>
            <person name="Jekely G."/>
        </authorList>
    </citation>
    <scope>NUCLEOTIDE SEQUENCE</scope>
</reference>
<name>A0A0K0PVK9_PLADU</name>
<dbReference type="InterPro" id="IPR000276">
    <property type="entry name" value="GPCR_Rhodpsn"/>
</dbReference>
<keyword evidence="8 10" id="KW-0325">Glycoprotein</keyword>
<dbReference type="PANTHER" id="PTHR24241">
    <property type="entry name" value="NEUROPEPTIDE RECEPTOR-RELATED G-PROTEIN COUPLED RECEPTOR"/>
    <property type="match status" value="1"/>
</dbReference>
<dbReference type="Gene3D" id="1.20.1070.10">
    <property type="entry name" value="Rhodopsin 7-helix transmembrane proteins"/>
    <property type="match status" value="1"/>
</dbReference>
<protein>
    <submittedName>
        <fullName evidence="12">Vasotocin receptor 1</fullName>
    </submittedName>
</protein>
<dbReference type="CDD" id="cd15196">
    <property type="entry name" value="7tmA_Vasopressin_Oxytocin"/>
    <property type="match status" value="1"/>
</dbReference>
<comment type="caution">
    <text evidence="10">Lacks conserved residue(s) required for the propagation of feature annotation.</text>
</comment>
<dbReference type="GO" id="GO:0005000">
    <property type="term" value="F:vasopressin receptor activity"/>
    <property type="evidence" value="ECO:0007669"/>
    <property type="project" value="InterPro"/>
</dbReference>
<comment type="similarity">
    <text evidence="10">Belongs to the G-protein coupled receptor 1 family. Vasopressin/oxytocin receptor subfamily.</text>
</comment>
<dbReference type="PROSITE" id="PS00237">
    <property type="entry name" value="G_PROTEIN_RECEP_F1_1"/>
    <property type="match status" value="1"/>
</dbReference>
<comment type="subcellular location">
    <subcellularLocation>
        <location evidence="1 10">Cell membrane</location>
        <topology evidence="1 10">Multi-pass membrane protein</topology>
    </subcellularLocation>
</comment>
<dbReference type="GO" id="GO:0005886">
    <property type="term" value="C:plasma membrane"/>
    <property type="evidence" value="ECO:0007669"/>
    <property type="project" value="UniProtKB-SubCell"/>
</dbReference>
<accession>A0A0K0PVK9</accession>